<dbReference type="RefSeq" id="WP_128444325.1">
    <property type="nucleotide sequence ID" value="NZ_SBIP01000004.1"/>
</dbReference>
<reference evidence="1 2" key="1">
    <citation type="submission" date="2019-01" db="EMBL/GenBank/DDBJ databases">
        <title>The draft genome of Rhizobium sp. 24NR.</title>
        <authorList>
            <person name="Liu L."/>
            <person name="Liang L."/>
            <person name="Shi S."/>
            <person name="Xu L."/>
            <person name="Wang X."/>
            <person name="Li L."/>
            <person name="Zhang X."/>
        </authorList>
    </citation>
    <scope>NUCLEOTIDE SEQUENCE [LARGE SCALE GENOMIC DNA]</scope>
    <source>
        <strain evidence="1 2">24NR</strain>
    </source>
</reference>
<keyword evidence="2" id="KW-1185">Reference proteome</keyword>
<comment type="caution">
    <text evidence="1">The sequence shown here is derived from an EMBL/GenBank/DDBJ whole genome shotgun (WGS) entry which is preliminary data.</text>
</comment>
<dbReference type="OrthoDB" id="7949440at2"/>
<dbReference type="AlphaFoldDB" id="A0A3S4UJU3"/>
<accession>A0A3S4UJU3</accession>
<dbReference type="Proteomes" id="UP000287687">
    <property type="component" value="Unassembled WGS sequence"/>
</dbReference>
<evidence type="ECO:0000313" key="1">
    <source>
        <dbReference type="EMBL" id="RWX75439.1"/>
    </source>
</evidence>
<evidence type="ECO:0000313" key="2">
    <source>
        <dbReference type="Proteomes" id="UP000287687"/>
    </source>
</evidence>
<sequence>MPGTNAILMFLAFDRNARGDAIPAFEPLQAASAAEAIDAADKLAEVHAGAVAWRRDVQPAVGEMGEPIILFQRGLIGDFN</sequence>
<organism evidence="1 2">
    <name type="scientific">Neorhizobium lilium</name>
    <dbReference type="NCBI Taxonomy" id="2503024"/>
    <lineage>
        <taxon>Bacteria</taxon>
        <taxon>Pseudomonadati</taxon>
        <taxon>Pseudomonadota</taxon>
        <taxon>Alphaproteobacteria</taxon>
        <taxon>Hyphomicrobiales</taxon>
        <taxon>Rhizobiaceae</taxon>
        <taxon>Rhizobium/Agrobacterium group</taxon>
        <taxon>Neorhizobium</taxon>
    </lineage>
</organism>
<protein>
    <submittedName>
        <fullName evidence="1">Uncharacterized protein</fullName>
    </submittedName>
</protein>
<gene>
    <name evidence="1" type="ORF">EPK99_17200</name>
</gene>
<name>A0A3S4UJU3_9HYPH</name>
<dbReference type="EMBL" id="SBIP01000004">
    <property type="protein sequence ID" value="RWX75439.1"/>
    <property type="molecule type" value="Genomic_DNA"/>
</dbReference>
<proteinExistence type="predicted"/>